<dbReference type="PANTHER" id="PTHR30203">
    <property type="entry name" value="OUTER MEMBRANE CATION EFFLUX PROTEIN"/>
    <property type="match status" value="1"/>
</dbReference>
<gene>
    <name evidence="10" type="ORF">WJ96_04975</name>
</gene>
<evidence type="ECO:0000256" key="5">
    <source>
        <dbReference type="ARBA" id="ARBA00022729"/>
    </source>
</evidence>
<dbReference type="AlphaFoldDB" id="A0AAW3MXJ6"/>
<comment type="subcellular location">
    <subcellularLocation>
        <location evidence="9">Cell membrane</location>
        <topology evidence="9">Lipid-anchor</topology>
    </subcellularLocation>
    <subcellularLocation>
        <location evidence="1">Membrane</location>
    </subcellularLocation>
</comment>
<dbReference type="Proteomes" id="UP000056453">
    <property type="component" value="Unassembled WGS sequence"/>
</dbReference>
<dbReference type="Gene3D" id="1.20.1600.10">
    <property type="entry name" value="Outer membrane efflux proteins (OEP)"/>
    <property type="match status" value="1"/>
</dbReference>
<evidence type="ECO:0000256" key="9">
    <source>
        <dbReference type="RuleBase" id="RU362097"/>
    </source>
</evidence>
<dbReference type="InterPro" id="IPR010131">
    <property type="entry name" value="MdtP/NodT-like"/>
</dbReference>
<keyword evidence="4 9" id="KW-0812">Transmembrane</keyword>
<accession>A0AAW3MXJ6</accession>
<evidence type="ECO:0000313" key="11">
    <source>
        <dbReference type="Proteomes" id="UP000056453"/>
    </source>
</evidence>
<evidence type="ECO:0000313" key="10">
    <source>
        <dbReference type="EMBL" id="KVP97926.1"/>
    </source>
</evidence>
<comment type="similarity">
    <text evidence="2 9">Belongs to the outer membrane factor (OMF) (TC 1.B.17) family.</text>
</comment>
<dbReference type="SUPFAM" id="SSF56954">
    <property type="entry name" value="Outer membrane efflux proteins (OEP)"/>
    <property type="match status" value="1"/>
</dbReference>
<keyword evidence="5" id="KW-0732">Signal</keyword>
<dbReference type="Gene3D" id="2.20.200.10">
    <property type="entry name" value="Outer membrane efflux proteins (OEP)"/>
    <property type="match status" value="1"/>
</dbReference>
<evidence type="ECO:0000256" key="4">
    <source>
        <dbReference type="ARBA" id="ARBA00022692"/>
    </source>
</evidence>
<dbReference type="RefSeq" id="WP_059954046.1">
    <property type="nucleotide sequence ID" value="NZ_LPBJ01000047.1"/>
</dbReference>
<reference evidence="10 11" key="1">
    <citation type="submission" date="2015-11" db="EMBL/GenBank/DDBJ databases">
        <title>Expanding the genomic diversity of Burkholderia species for the development of highly accurate diagnostics.</title>
        <authorList>
            <person name="Sahl J."/>
            <person name="Keim P."/>
            <person name="Wagner D."/>
        </authorList>
    </citation>
    <scope>NUCLEOTIDE SEQUENCE [LARGE SCALE GENOMIC DNA]</scope>
    <source>
        <strain evidence="10 11">MSMB1808WGS</strain>
    </source>
</reference>
<organism evidence="10 11">
    <name type="scientific">Burkholderia ubonensis</name>
    <dbReference type="NCBI Taxonomy" id="101571"/>
    <lineage>
        <taxon>Bacteria</taxon>
        <taxon>Pseudomonadati</taxon>
        <taxon>Pseudomonadota</taxon>
        <taxon>Betaproteobacteria</taxon>
        <taxon>Burkholderiales</taxon>
        <taxon>Burkholderiaceae</taxon>
        <taxon>Burkholderia</taxon>
        <taxon>Burkholderia cepacia complex</taxon>
    </lineage>
</organism>
<name>A0AAW3MXJ6_9BURK</name>
<evidence type="ECO:0000256" key="3">
    <source>
        <dbReference type="ARBA" id="ARBA00022452"/>
    </source>
</evidence>
<proteinExistence type="inferred from homology"/>
<evidence type="ECO:0000256" key="8">
    <source>
        <dbReference type="ARBA" id="ARBA00023288"/>
    </source>
</evidence>
<keyword evidence="8 9" id="KW-0449">Lipoprotein</keyword>
<evidence type="ECO:0000256" key="2">
    <source>
        <dbReference type="ARBA" id="ARBA00007613"/>
    </source>
</evidence>
<dbReference type="NCBIfam" id="TIGR01845">
    <property type="entry name" value="outer_NodT"/>
    <property type="match status" value="1"/>
</dbReference>
<protein>
    <submittedName>
        <fullName evidence="10">Multidrug transporter</fullName>
    </submittedName>
</protein>
<keyword evidence="11" id="KW-1185">Reference proteome</keyword>
<keyword evidence="7 9" id="KW-0564">Palmitate</keyword>
<evidence type="ECO:0000256" key="7">
    <source>
        <dbReference type="ARBA" id="ARBA00023139"/>
    </source>
</evidence>
<keyword evidence="6 9" id="KW-0472">Membrane</keyword>
<dbReference type="InterPro" id="IPR003423">
    <property type="entry name" value="OMP_efflux"/>
</dbReference>
<dbReference type="GO" id="GO:0005886">
    <property type="term" value="C:plasma membrane"/>
    <property type="evidence" value="ECO:0007669"/>
    <property type="project" value="UniProtKB-SubCell"/>
</dbReference>
<keyword evidence="3 9" id="KW-1134">Transmembrane beta strand</keyword>
<dbReference type="GO" id="GO:0015562">
    <property type="term" value="F:efflux transmembrane transporter activity"/>
    <property type="evidence" value="ECO:0007669"/>
    <property type="project" value="InterPro"/>
</dbReference>
<dbReference type="Pfam" id="PF02321">
    <property type="entry name" value="OEP"/>
    <property type="match status" value="2"/>
</dbReference>
<dbReference type="PANTHER" id="PTHR30203:SF20">
    <property type="entry name" value="MULTIDRUG RESISTANCE OUTER MEMBRANE PROTEIN MDTP-RELATED"/>
    <property type="match status" value="1"/>
</dbReference>
<sequence length="487" mass="51745">MICLHTTKGPTRPCGIAPLVLALAVGLGGCAQLPELERLSTLKPATQTASSFSAPLAQWPAENWWTIYGDKQLDALIEEAYAGSADMAAAAARLRQAEALGQVTGSALGPQVSARASATEQKMSYNHLTPRAMTPQGWTDFGLATLDLSWEIDFWGKHRAALAAASSQVEASKAELAQARLALAAGVAANYAQLAELFSVRDTVERSVDIRRKTVALFTERFDNGLETQGSLNEAKARFAAAEGELLSVDERIGLQRHRLAALLGAGPDRGLSIERPQLNLSAGHGLPTELSANLLGRRPDVVAARLMAQAQSSRITEKKAEFYPNVNLSAVIGVQSMGLGMLTKAGSGMGTIGPAISLPIFTSGRLTGELKGTAAAYEQAVATYNATVTQALQEVADAWLSQKSLSAQLNKATEAFTAANEAYRVARNRYEGGLASYLEVLHAEDTLLESQRALTSLQSRAFSLDVALKRALGGGYQQTEFQKSNS</sequence>
<evidence type="ECO:0000256" key="6">
    <source>
        <dbReference type="ARBA" id="ARBA00023136"/>
    </source>
</evidence>
<evidence type="ECO:0000256" key="1">
    <source>
        <dbReference type="ARBA" id="ARBA00004370"/>
    </source>
</evidence>
<dbReference type="EMBL" id="LPBJ01000047">
    <property type="protein sequence ID" value="KVP97926.1"/>
    <property type="molecule type" value="Genomic_DNA"/>
</dbReference>
<comment type="caution">
    <text evidence="10">The sequence shown here is derived from an EMBL/GenBank/DDBJ whole genome shotgun (WGS) entry which is preliminary data.</text>
</comment>